<dbReference type="Proteomes" id="UP000886653">
    <property type="component" value="Unassembled WGS sequence"/>
</dbReference>
<gene>
    <name evidence="1" type="ORF">CROQUDRAFT_344226</name>
</gene>
<keyword evidence="2" id="KW-1185">Reference proteome</keyword>
<proteinExistence type="predicted"/>
<dbReference type="AlphaFoldDB" id="A0A9P6T6K0"/>
<comment type="caution">
    <text evidence="1">The sequence shown here is derived from an EMBL/GenBank/DDBJ whole genome shotgun (WGS) entry which is preliminary data.</text>
</comment>
<sequence length="113" mass="12719">MGKPRVIMSKIYRMAVVWWVQPFQANSRNKCTGCVHSLYTTRHPVIRVLLKPSHRFLPFKFLNGTKTAHYKSIHYTSGRLRCGLGIVVQKMVGAGFEPATRPNGSGPNMHGLP</sequence>
<reference evidence="1" key="1">
    <citation type="submission" date="2013-11" db="EMBL/GenBank/DDBJ databases">
        <title>Genome sequence of the fusiform rust pathogen reveals effectors for host alternation and coevolution with pine.</title>
        <authorList>
            <consortium name="DOE Joint Genome Institute"/>
            <person name="Smith K."/>
            <person name="Pendleton A."/>
            <person name="Kubisiak T."/>
            <person name="Anderson C."/>
            <person name="Salamov A."/>
            <person name="Aerts A."/>
            <person name="Riley R."/>
            <person name="Clum A."/>
            <person name="Lindquist E."/>
            <person name="Ence D."/>
            <person name="Campbell M."/>
            <person name="Kronenberg Z."/>
            <person name="Feau N."/>
            <person name="Dhillon B."/>
            <person name="Hamelin R."/>
            <person name="Burleigh J."/>
            <person name="Smith J."/>
            <person name="Yandell M."/>
            <person name="Nelson C."/>
            <person name="Grigoriev I."/>
            <person name="Davis J."/>
        </authorList>
    </citation>
    <scope>NUCLEOTIDE SEQUENCE</scope>
    <source>
        <strain evidence="1">G11</strain>
    </source>
</reference>
<dbReference type="EMBL" id="MU167429">
    <property type="protein sequence ID" value="KAG0140650.1"/>
    <property type="molecule type" value="Genomic_DNA"/>
</dbReference>
<organism evidence="1 2">
    <name type="scientific">Cronartium quercuum f. sp. fusiforme G11</name>
    <dbReference type="NCBI Taxonomy" id="708437"/>
    <lineage>
        <taxon>Eukaryota</taxon>
        <taxon>Fungi</taxon>
        <taxon>Dikarya</taxon>
        <taxon>Basidiomycota</taxon>
        <taxon>Pucciniomycotina</taxon>
        <taxon>Pucciniomycetes</taxon>
        <taxon>Pucciniales</taxon>
        <taxon>Coleosporiaceae</taxon>
        <taxon>Cronartium</taxon>
    </lineage>
</organism>
<evidence type="ECO:0000313" key="2">
    <source>
        <dbReference type="Proteomes" id="UP000886653"/>
    </source>
</evidence>
<protein>
    <submittedName>
        <fullName evidence="1">Uncharacterized protein</fullName>
    </submittedName>
</protein>
<name>A0A9P6T6K0_9BASI</name>
<accession>A0A9P6T6K0</accession>
<evidence type="ECO:0000313" key="1">
    <source>
        <dbReference type="EMBL" id="KAG0140650.1"/>
    </source>
</evidence>